<dbReference type="InterPro" id="IPR014729">
    <property type="entry name" value="Rossmann-like_a/b/a_fold"/>
</dbReference>
<dbReference type="PANTHER" id="PTHR43686:SF1">
    <property type="entry name" value="AMINOTRAN_5 DOMAIN-CONTAINING PROTEIN"/>
    <property type="match status" value="1"/>
</dbReference>
<proteinExistence type="predicted"/>
<dbReference type="PANTHER" id="PTHR43686">
    <property type="entry name" value="SULFURTRANSFERASE-RELATED"/>
    <property type="match status" value="1"/>
</dbReference>
<dbReference type="GO" id="GO:0016740">
    <property type="term" value="F:transferase activity"/>
    <property type="evidence" value="ECO:0007669"/>
    <property type="project" value="UniProtKB-KW"/>
</dbReference>
<feature type="domain" description="tRNA(Ile)-lysidine/2-thiocytidine synthase N-terminal" evidence="2">
    <location>
        <begin position="24"/>
        <end position="201"/>
    </location>
</feature>
<dbReference type="InterPro" id="IPR035107">
    <property type="entry name" value="tRNA_thiolation_TtcA_Ctu1"/>
</dbReference>
<accession>A0A9D1ICQ9</accession>
<dbReference type="GO" id="GO:0008033">
    <property type="term" value="P:tRNA processing"/>
    <property type="evidence" value="ECO:0007669"/>
    <property type="project" value="InterPro"/>
</dbReference>
<dbReference type="EMBL" id="DVMU01000062">
    <property type="protein sequence ID" value="HIU33464.1"/>
    <property type="molecule type" value="Genomic_DNA"/>
</dbReference>
<organism evidence="3 4">
    <name type="scientific">Candidatus Pullichristensenella excrementigallinarum</name>
    <dbReference type="NCBI Taxonomy" id="2840907"/>
    <lineage>
        <taxon>Bacteria</taxon>
        <taxon>Bacillati</taxon>
        <taxon>Bacillota</taxon>
        <taxon>Clostridia</taxon>
        <taxon>Candidatus Pullichristensenella</taxon>
    </lineage>
</organism>
<dbReference type="SUPFAM" id="SSF52402">
    <property type="entry name" value="Adenine nucleotide alpha hydrolases-like"/>
    <property type="match status" value="1"/>
</dbReference>
<evidence type="ECO:0000313" key="4">
    <source>
        <dbReference type="Proteomes" id="UP000824072"/>
    </source>
</evidence>
<name>A0A9D1ICQ9_9FIRM</name>
<evidence type="ECO:0000256" key="1">
    <source>
        <dbReference type="ARBA" id="ARBA00022679"/>
    </source>
</evidence>
<dbReference type="Proteomes" id="UP000824072">
    <property type="component" value="Unassembled WGS sequence"/>
</dbReference>
<protein>
    <submittedName>
        <fullName evidence="3">tRNA 2-thiocytidine biosynthesis protein TtcA</fullName>
    </submittedName>
</protein>
<dbReference type="Gene3D" id="3.40.50.620">
    <property type="entry name" value="HUPs"/>
    <property type="match status" value="1"/>
</dbReference>
<evidence type="ECO:0000259" key="2">
    <source>
        <dbReference type="Pfam" id="PF01171"/>
    </source>
</evidence>
<reference evidence="3" key="1">
    <citation type="submission" date="2020-10" db="EMBL/GenBank/DDBJ databases">
        <authorList>
            <person name="Gilroy R."/>
        </authorList>
    </citation>
    <scope>NUCLEOTIDE SEQUENCE</scope>
    <source>
        <strain evidence="3">ChiHcec3-11533</strain>
    </source>
</reference>
<dbReference type="AlphaFoldDB" id="A0A9D1ICQ9"/>
<dbReference type="PIRSF" id="PIRSF004976">
    <property type="entry name" value="ATPase_YdaO"/>
    <property type="match status" value="1"/>
</dbReference>
<reference evidence="3" key="2">
    <citation type="journal article" date="2021" name="PeerJ">
        <title>Extensive microbial diversity within the chicken gut microbiome revealed by metagenomics and culture.</title>
        <authorList>
            <person name="Gilroy R."/>
            <person name="Ravi A."/>
            <person name="Getino M."/>
            <person name="Pursley I."/>
            <person name="Horton D.L."/>
            <person name="Alikhan N.F."/>
            <person name="Baker D."/>
            <person name="Gharbi K."/>
            <person name="Hall N."/>
            <person name="Watson M."/>
            <person name="Adriaenssens E.M."/>
            <person name="Foster-Nyarko E."/>
            <person name="Jarju S."/>
            <person name="Secka A."/>
            <person name="Antonio M."/>
            <person name="Oren A."/>
            <person name="Chaudhuri R.R."/>
            <person name="La Ragione R."/>
            <person name="Hildebrand F."/>
            <person name="Pallen M.J."/>
        </authorList>
    </citation>
    <scope>NUCLEOTIDE SEQUENCE</scope>
    <source>
        <strain evidence="3">ChiHcec3-11533</strain>
    </source>
</reference>
<gene>
    <name evidence="3" type="ORF">IAB02_02790</name>
</gene>
<keyword evidence="1" id="KW-0808">Transferase</keyword>
<dbReference type="InterPro" id="IPR011063">
    <property type="entry name" value="TilS/TtcA_N"/>
</dbReference>
<dbReference type="CDD" id="cd24138">
    <property type="entry name" value="TtcA-like"/>
    <property type="match status" value="1"/>
</dbReference>
<sequence length="240" mass="27288">MKEVLGCLRRADEDFHMISPGDHVAVGVSGGKDSLLLLVALALYRRFCKNPYRLTAVTLTMGLEPFDLSGVKKLAQELEVEYVVRETEIGKVIFEERKEKNPCSLCAKMRRGALSDLCRELGCNKLALGHHRDDAIETLFLSMLYEGRIHTFHPVTYLSRSQLTQIRPLVYLPEKHVLHMVRTLDLPVVQSPCPANGHTKREDIKELLDGICKRIPNARQLLLSALQNEEQYGLWEKPKD</sequence>
<dbReference type="Pfam" id="PF01171">
    <property type="entry name" value="ATP_bind_3"/>
    <property type="match status" value="1"/>
</dbReference>
<evidence type="ECO:0000313" key="3">
    <source>
        <dbReference type="EMBL" id="HIU33464.1"/>
    </source>
</evidence>
<comment type="caution">
    <text evidence="3">The sequence shown here is derived from an EMBL/GenBank/DDBJ whole genome shotgun (WGS) entry which is preliminary data.</text>
</comment>